<dbReference type="PROSITE" id="PS50297">
    <property type="entry name" value="ANK_REP_REGION"/>
    <property type="match status" value="1"/>
</dbReference>
<dbReference type="InterPro" id="IPR002110">
    <property type="entry name" value="Ankyrin_rpt"/>
</dbReference>
<dbReference type="OrthoDB" id="19014at2759"/>
<reference evidence="6" key="1">
    <citation type="journal article" date="2020" name="Nat. Commun.">
        <title>Large-scale genome sequencing of mycorrhizal fungi provides insights into the early evolution of symbiotic traits.</title>
        <authorList>
            <person name="Miyauchi S."/>
            <person name="Kiss E."/>
            <person name="Kuo A."/>
            <person name="Drula E."/>
            <person name="Kohler A."/>
            <person name="Sanchez-Garcia M."/>
            <person name="Morin E."/>
            <person name="Andreopoulos B."/>
            <person name="Barry K.W."/>
            <person name="Bonito G."/>
            <person name="Buee M."/>
            <person name="Carver A."/>
            <person name="Chen C."/>
            <person name="Cichocki N."/>
            <person name="Clum A."/>
            <person name="Culley D."/>
            <person name="Crous P.W."/>
            <person name="Fauchery L."/>
            <person name="Girlanda M."/>
            <person name="Hayes R.D."/>
            <person name="Keri Z."/>
            <person name="LaButti K."/>
            <person name="Lipzen A."/>
            <person name="Lombard V."/>
            <person name="Magnuson J."/>
            <person name="Maillard F."/>
            <person name="Murat C."/>
            <person name="Nolan M."/>
            <person name="Ohm R.A."/>
            <person name="Pangilinan J."/>
            <person name="Pereira M.F."/>
            <person name="Perotto S."/>
            <person name="Peter M."/>
            <person name="Pfister S."/>
            <person name="Riley R."/>
            <person name="Sitrit Y."/>
            <person name="Stielow J.B."/>
            <person name="Szollosi G."/>
            <person name="Zifcakova L."/>
            <person name="Stursova M."/>
            <person name="Spatafora J.W."/>
            <person name="Tedersoo L."/>
            <person name="Vaario L.M."/>
            <person name="Yamada A."/>
            <person name="Yan M."/>
            <person name="Wang P."/>
            <person name="Xu J."/>
            <person name="Bruns T."/>
            <person name="Baldrian P."/>
            <person name="Vilgalys R."/>
            <person name="Dunand C."/>
            <person name="Henrissat B."/>
            <person name="Grigoriev I.V."/>
            <person name="Hibbett D."/>
            <person name="Nagy L.G."/>
            <person name="Martin F.M."/>
        </authorList>
    </citation>
    <scope>NUCLEOTIDE SEQUENCE</scope>
    <source>
        <strain evidence="6">UP504</strain>
    </source>
</reference>
<dbReference type="Pfam" id="PF00023">
    <property type="entry name" value="Ank"/>
    <property type="match status" value="1"/>
</dbReference>
<dbReference type="Gene3D" id="1.25.40.20">
    <property type="entry name" value="Ankyrin repeat-containing domain"/>
    <property type="match status" value="1"/>
</dbReference>
<keyword evidence="4" id="KW-0040">ANK repeat</keyword>
<dbReference type="Proteomes" id="UP000886523">
    <property type="component" value="Unassembled WGS sequence"/>
</dbReference>
<name>A0A9P6DS44_9AGAM</name>
<organism evidence="6 7">
    <name type="scientific">Hydnum rufescens UP504</name>
    <dbReference type="NCBI Taxonomy" id="1448309"/>
    <lineage>
        <taxon>Eukaryota</taxon>
        <taxon>Fungi</taxon>
        <taxon>Dikarya</taxon>
        <taxon>Basidiomycota</taxon>
        <taxon>Agaricomycotina</taxon>
        <taxon>Agaricomycetes</taxon>
        <taxon>Cantharellales</taxon>
        <taxon>Hydnaceae</taxon>
        <taxon>Hydnum</taxon>
    </lineage>
</organism>
<evidence type="ECO:0000256" key="1">
    <source>
        <dbReference type="ARBA" id="ARBA00022603"/>
    </source>
</evidence>
<dbReference type="PROSITE" id="PS51559">
    <property type="entry name" value="SAM_RMT2"/>
    <property type="match status" value="1"/>
</dbReference>
<keyword evidence="2" id="KW-0808">Transferase</keyword>
<dbReference type="InterPro" id="IPR026480">
    <property type="entry name" value="RMT2_dom"/>
</dbReference>
<protein>
    <recommendedName>
        <fullName evidence="5">RMT2 domain-containing protein</fullName>
    </recommendedName>
</protein>
<feature type="non-terminal residue" evidence="6">
    <location>
        <position position="1"/>
    </location>
</feature>
<keyword evidence="1" id="KW-0489">Methyltransferase</keyword>
<evidence type="ECO:0000256" key="4">
    <source>
        <dbReference type="PROSITE-ProRule" id="PRU00023"/>
    </source>
</evidence>
<gene>
    <name evidence="6" type="ORF">BS47DRAFT_1301914</name>
</gene>
<evidence type="ECO:0000313" key="7">
    <source>
        <dbReference type="Proteomes" id="UP000886523"/>
    </source>
</evidence>
<proteinExistence type="predicted"/>
<evidence type="ECO:0000313" key="6">
    <source>
        <dbReference type="EMBL" id="KAF9509093.1"/>
    </source>
</evidence>
<keyword evidence="3" id="KW-0949">S-adenosyl-L-methionine</keyword>
<dbReference type="InterPro" id="IPR036770">
    <property type="entry name" value="Ankyrin_rpt-contain_sf"/>
</dbReference>
<dbReference type="InterPro" id="IPR051038">
    <property type="entry name" value="RMT2/GAMT_Mtase"/>
</dbReference>
<dbReference type="PANTHER" id="PTHR32379:SF1">
    <property type="entry name" value="GUANIDINOACETATE N-METHYLTRANSFERASE"/>
    <property type="match status" value="1"/>
</dbReference>
<evidence type="ECO:0000256" key="2">
    <source>
        <dbReference type="ARBA" id="ARBA00022679"/>
    </source>
</evidence>
<dbReference type="EMBL" id="MU129043">
    <property type="protein sequence ID" value="KAF9509093.1"/>
    <property type="molecule type" value="Genomic_DNA"/>
</dbReference>
<evidence type="ECO:0000256" key="3">
    <source>
        <dbReference type="ARBA" id="ARBA00022691"/>
    </source>
</evidence>
<dbReference type="GO" id="GO:0005737">
    <property type="term" value="C:cytoplasm"/>
    <property type="evidence" value="ECO:0007669"/>
    <property type="project" value="TreeGrafter"/>
</dbReference>
<dbReference type="PROSITE" id="PS50088">
    <property type="entry name" value="ANK_REPEAT"/>
    <property type="match status" value="1"/>
</dbReference>
<dbReference type="SUPFAM" id="SSF53335">
    <property type="entry name" value="S-adenosyl-L-methionine-dependent methyltransferases"/>
    <property type="match status" value="1"/>
</dbReference>
<sequence>IESLLHAGAPVWYSEPETGWTVLHLAASLEDEALVKLLLENSAVWNAVDVSGFTAGDIALSLNNQGIYRLIRDAGIRSEFLLHILEKRAGEPPDSFILKAEDATAAGSSTAFLSSRLRYTTDEHGQEICLASLPGQEEVGVMMGWESGIMQETVKKLSLDRETDTNLPVLNIGFGLGIIDKLFQTYTRPPSLHVIIEPHPDVLTHMRNTGWYEKPGVVILEGKWQDFITSEEVYAAGGFDIIYTDTFSESYSDLLEFFENVPNLLRDEYSRFSFFNGLGATNALFYDVYSNIVELHLSDIGLATSWSDVEISPGFVGHEEEDQHGVWGETRVYFNLPLYRLPICRMQ</sequence>
<dbReference type="Gene3D" id="3.40.50.150">
    <property type="entry name" value="Vaccinia Virus protein VP39"/>
    <property type="match status" value="1"/>
</dbReference>
<comment type="caution">
    <text evidence="6">The sequence shown here is derived from an EMBL/GenBank/DDBJ whole genome shotgun (WGS) entry which is preliminary data.</text>
</comment>
<dbReference type="AlphaFoldDB" id="A0A9P6DS44"/>
<accession>A0A9P6DS44</accession>
<dbReference type="PANTHER" id="PTHR32379">
    <property type="entry name" value="GUANIDINOACETATE N-METHYLTRANSFERASE"/>
    <property type="match status" value="1"/>
</dbReference>
<dbReference type="GO" id="GO:0019702">
    <property type="term" value="F:protein arginine N5-methyltransferase activity"/>
    <property type="evidence" value="ECO:0007669"/>
    <property type="project" value="TreeGrafter"/>
</dbReference>
<keyword evidence="7" id="KW-1185">Reference proteome</keyword>
<feature type="repeat" description="ANK" evidence="4">
    <location>
        <begin position="18"/>
        <end position="50"/>
    </location>
</feature>
<dbReference type="SUPFAM" id="SSF48403">
    <property type="entry name" value="Ankyrin repeat"/>
    <property type="match status" value="1"/>
</dbReference>
<feature type="domain" description="RMT2" evidence="5">
    <location>
        <begin position="103"/>
        <end position="347"/>
    </location>
</feature>
<evidence type="ECO:0000259" key="5">
    <source>
        <dbReference type="PROSITE" id="PS51559"/>
    </source>
</evidence>
<dbReference type="GO" id="GO:0005634">
    <property type="term" value="C:nucleus"/>
    <property type="evidence" value="ECO:0007669"/>
    <property type="project" value="TreeGrafter"/>
</dbReference>
<dbReference type="GO" id="GO:0032259">
    <property type="term" value="P:methylation"/>
    <property type="evidence" value="ECO:0007669"/>
    <property type="project" value="UniProtKB-KW"/>
</dbReference>
<dbReference type="InterPro" id="IPR029063">
    <property type="entry name" value="SAM-dependent_MTases_sf"/>
</dbReference>